<geneLocation type="plasmid" evidence="1 2">
    <name>p380</name>
</geneLocation>
<dbReference type="EMBL" id="CP009619">
    <property type="protein sequence ID" value="AIW22698.1"/>
    <property type="molecule type" value="Genomic_DNA"/>
</dbReference>
<keyword evidence="2" id="KW-1185">Reference proteome</keyword>
<reference evidence="1 2" key="1">
    <citation type="submission" date="2014-10" db="EMBL/GenBank/DDBJ databases">
        <title>The Complete Genome Sequence for the Shellfish Pathogen Vibrio coralliilyticus RE98 Isolated from a Shellfish Hatchery.</title>
        <authorList>
            <person name="Richards G.P."/>
            <person name="Bono J.L."/>
            <person name="Watson M.A."/>
            <person name="Needleman D.S."/>
        </authorList>
    </citation>
    <scope>NUCLEOTIDE SEQUENCE [LARGE SCALE GENOMIC DNA]</scope>
    <source>
        <strain evidence="1 2">RE98</strain>
        <plasmid evidence="1 2">p380</plasmid>
    </source>
</reference>
<keyword evidence="1" id="KW-0614">Plasmid</keyword>
<accession>A0AAN0W0B2</accession>
<dbReference type="RefSeq" id="WP_043011514.1">
    <property type="nucleotide sequence ID" value="NZ_CP009619.1"/>
</dbReference>
<name>A0AAN0W0B2_9VIBR</name>
<evidence type="ECO:0000313" key="1">
    <source>
        <dbReference type="EMBL" id="AIW22698.1"/>
    </source>
</evidence>
<proteinExistence type="predicted"/>
<organism evidence="1 2">
    <name type="scientific">Vibrio coralliilyticus</name>
    <dbReference type="NCBI Taxonomy" id="190893"/>
    <lineage>
        <taxon>Bacteria</taxon>
        <taxon>Pseudomonadati</taxon>
        <taxon>Pseudomonadota</taxon>
        <taxon>Gammaproteobacteria</taxon>
        <taxon>Vibrionales</taxon>
        <taxon>Vibrionaceae</taxon>
        <taxon>Vibrio</taxon>
    </lineage>
</organism>
<gene>
    <name evidence="1" type="ORF">IX92_26980</name>
</gene>
<sequence>MSIFATELIKADGCLSPIDSYDISSLLNESDDVIMTFFYNDPLSTLSLASTHLQSKFVGVKKAVLFRENNRLNRALNKIRVRISELLTECDDFDYNRFINVVIQTRSAIDTICSDERWKDTVNVDSLISAAMIAIALKHLPDDVIHYSLMGHEIEAFLSDELYQLTQSSRKVVSIDRTEPLFDELAAMRAINRYVIEKISIAPFY</sequence>
<dbReference type="KEGG" id="vcy:IX92_26980"/>
<dbReference type="AlphaFoldDB" id="A0AAN0W0B2"/>
<evidence type="ECO:0000313" key="2">
    <source>
        <dbReference type="Proteomes" id="UP000030081"/>
    </source>
</evidence>
<dbReference type="Proteomes" id="UP000030081">
    <property type="component" value="Plasmid p380"/>
</dbReference>
<protein>
    <submittedName>
        <fullName evidence="1">Uncharacterized protein</fullName>
    </submittedName>
</protein>